<accession>A0ABU6YBL0</accession>
<dbReference type="Pfam" id="PF00646">
    <property type="entry name" value="F-box"/>
    <property type="match status" value="1"/>
</dbReference>
<dbReference type="InterPro" id="IPR050796">
    <property type="entry name" value="SCF_F-box_component"/>
</dbReference>
<evidence type="ECO:0000313" key="3">
    <source>
        <dbReference type="Proteomes" id="UP001341840"/>
    </source>
</evidence>
<dbReference type="CDD" id="cd22157">
    <property type="entry name" value="F-box_AtFBW1-like"/>
    <property type="match status" value="1"/>
</dbReference>
<dbReference type="InterPro" id="IPR006527">
    <property type="entry name" value="F-box-assoc_dom_typ1"/>
</dbReference>
<organism evidence="2 3">
    <name type="scientific">Stylosanthes scabra</name>
    <dbReference type="NCBI Taxonomy" id="79078"/>
    <lineage>
        <taxon>Eukaryota</taxon>
        <taxon>Viridiplantae</taxon>
        <taxon>Streptophyta</taxon>
        <taxon>Embryophyta</taxon>
        <taxon>Tracheophyta</taxon>
        <taxon>Spermatophyta</taxon>
        <taxon>Magnoliopsida</taxon>
        <taxon>eudicotyledons</taxon>
        <taxon>Gunneridae</taxon>
        <taxon>Pentapetalae</taxon>
        <taxon>rosids</taxon>
        <taxon>fabids</taxon>
        <taxon>Fabales</taxon>
        <taxon>Fabaceae</taxon>
        <taxon>Papilionoideae</taxon>
        <taxon>50 kb inversion clade</taxon>
        <taxon>dalbergioids sensu lato</taxon>
        <taxon>Dalbergieae</taxon>
        <taxon>Pterocarpus clade</taxon>
        <taxon>Stylosanthes</taxon>
    </lineage>
</organism>
<feature type="domain" description="F-box" evidence="1">
    <location>
        <begin position="17"/>
        <end position="62"/>
    </location>
</feature>
<reference evidence="2 3" key="1">
    <citation type="journal article" date="2023" name="Plants (Basel)">
        <title>Bridging the Gap: Combining Genomics and Transcriptomics Approaches to Understand Stylosanthes scabra, an Orphan Legume from the Brazilian Caatinga.</title>
        <authorList>
            <person name="Ferreira-Neto J.R.C."/>
            <person name="da Silva M.D."/>
            <person name="Binneck E."/>
            <person name="de Melo N.F."/>
            <person name="da Silva R.H."/>
            <person name="de Melo A.L.T.M."/>
            <person name="Pandolfi V."/>
            <person name="Bustamante F.O."/>
            <person name="Brasileiro-Vidal A.C."/>
            <person name="Benko-Iseppon A.M."/>
        </authorList>
    </citation>
    <scope>NUCLEOTIDE SEQUENCE [LARGE SCALE GENOMIC DNA]</scope>
    <source>
        <tissue evidence="2">Leaves</tissue>
    </source>
</reference>
<dbReference type="Proteomes" id="UP001341840">
    <property type="component" value="Unassembled WGS sequence"/>
</dbReference>
<comment type="caution">
    <text evidence="2">The sequence shown here is derived from an EMBL/GenBank/DDBJ whole genome shotgun (WGS) entry which is preliminary data.</text>
</comment>
<dbReference type="Gene3D" id="1.20.1280.50">
    <property type="match status" value="1"/>
</dbReference>
<dbReference type="PANTHER" id="PTHR31672:SF13">
    <property type="entry name" value="F-BOX PROTEIN CPR30-LIKE"/>
    <property type="match status" value="1"/>
</dbReference>
<dbReference type="SUPFAM" id="SSF81383">
    <property type="entry name" value="F-box domain"/>
    <property type="match status" value="1"/>
</dbReference>
<dbReference type="PANTHER" id="PTHR31672">
    <property type="entry name" value="BNACNNG10540D PROTEIN"/>
    <property type="match status" value="1"/>
</dbReference>
<evidence type="ECO:0000313" key="2">
    <source>
        <dbReference type="EMBL" id="MED6207225.1"/>
    </source>
</evidence>
<dbReference type="Pfam" id="PF07734">
    <property type="entry name" value="FBA_1"/>
    <property type="match status" value="1"/>
</dbReference>
<keyword evidence="3" id="KW-1185">Reference proteome</keyword>
<evidence type="ECO:0000259" key="1">
    <source>
        <dbReference type="PROSITE" id="PS50181"/>
    </source>
</evidence>
<protein>
    <recommendedName>
        <fullName evidence="1">F-box domain-containing protein</fullName>
    </recommendedName>
</protein>
<dbReference type="PROSITE" id="PS50181">
    <property type="entry name" value="FBOX"/>
    <property type="match status" value="1"/>
</dbReference>
<dbReference type="InterPro" id="IPR017451">
    <property type="entry name" value="F-box-assoc_interact_dom"/>
</dbReference>
<dbReference type="EMBL" id="JASCZI010241810">
    <property type="protein sequence ID" value="MED6207225.1"/>
    <property type="molecule type" value="Genomic_DNA"/>
</dbReference>
<dbReference type="InterPro" id="IPR001810">
    <property type="entry name" value="F-box_dom"/>
</dbReference>
<dbReference type="NCBIfam" id="TIGR01640">
    <property type="entry name" value="F_box_assoc_1"/>
    <property type="match status" value="1"/>
</dbReference>
<dbReference type="InterPro" id="IPR036047">
    <property type="entry name" value="F-box-like_dom_sf"/>
</dbReference>
<name>A0ABU6YBL0_9FABA</name>
<proteinExistence type="predicted"/>
<gene>
    <name evidence="2" type="ORF">PIB30_033819</name>
</gene>
<sequence>MATCTRINVKKKKQQLLEPIDNLTPELLQEIFLRLPVKSLIQLKCVSKQWHSLISDSNFAKFHYDATIANNNNSKLMYLSGDCSKAYCVKIGASSIHHDYAVRLQATYKHDKLRIIGSSRGFILLQNDVPEPVLALWNPAMGSHRTVPYPDNFWNVNFYCPDHFCGGVVYEKFNDDYLVVLGSVKANEHQKLRPQWKFFSVRTNSWKEIEGGDRFVPSYPLHRQQGLLYNEAIHWLAIDIGSGKCKARSLVIVAFDTVTKTLSMIPLPYPQHTHEWKLSLLGGRGYFGIFMMNKIIPEIWVMKEYKVESSWTKLNIVLPCMNFNPLCFTESDEVVGRKDKKQIVKFRGKRVFGKCGLISCDKDPIVVMFTESLLSLPVSSL</sequence>
<dbReference type="SMART" id="SM00256">
    <property type="entry name" value="FBOX"/>
    <property type="match status" value="1"/>
</dbReference>